<dbReference type="PROSITE" id="PS00041">
    <property type="entry name" value="HTH_ARAC_FAMILY_1"/>
    <property type="match status" value="1"/>
</dbReference>
<dbReference type="InterPro" id="IPR018060">
    <property type="entry name" value="HTH_AraC"/>
</dbReference>
<dbReference type="Pfam" id="PF12833">
    <property type="entry name" value="HTH_18"/>
    <property type="match status" value="1"/>
</dbReference>
<keyword evidence="5" id="KW-0614">Plasmid</keyword>
<dbReference type="InterPro" id="IPR020449">
    <property type="entry name" value="Tscrpt_reg_AraC-type_HTH"/>
</dbReference>
<dbReference type="RefSeq" id="WP_012404926.1">
    <property type="nucleotide sequence ID" value="NC_010625.1"/>
</dbReference>
<organism evidence="5 6">
    <name type="scientific">Paraburkholderia phymatum (strain DSM 17167 / CIP 108236 / LMG 21445 / STM815)</name>
    <name type="common">Burkholderia phymatum</name>
    <dbReference type="NCBI Taxonomy" id="391038"/>
    <lineage>
        <taxon>Bacteria</taxon>
        <taxon>Pseudomonadati</taxon>
        <taxon>Pseudomonadota</taxon>
        <taxon>Betaproteobacteria</taxon>
        <taxon>Burkholderiales</taxon>
        <taxon>Burkholderiaceae</taxon>
        <taxon>Paraburkholderia</taxon>
    </lineage>
</organism>
<protein>
    <submittedName>
        <fullName evidence="5">Transcriptional regulator, AraC family</fullName>
    </submittedName>
</protein>
<dbReference type="OrthoDB" id="9816344at2"/>
<evidence type="ECO:0000256" key="3">
    <source>
        <dbReference type="ARBA" id="ARBA00023163"/>
    </source>
</evidence>
<dbReference type="SUPFAM" id="SSF46689">
    <property type="entry name" value="Homeodomain-like"/>
    <property type="match status" value="2"/>
</dbReference>
<evidence type="ECO:0000256" key="1">
    <source>
        <dbReference type="ARBA" id="ARBA00023015"/>
    </source>
</evidence>
<dbReference type="PANTHER" id="PTHR46796">
    <property type="entry name" value="HTH-TYPE TRANSCRIPTIONAL ACTIVATOR RHAS-RELATED"/>
    <property type="match status" value="1"/>
</dbReference>
<proteinExistence type="predicted"/>
<dbReference type="PROSITE" id="PS01124">
    <property type="entry name" value="HTH_ARAC_FAMILY_2"/>
    <property type="match status" value="1"/>
</dbReference>
<dbReference type="Proteomes" id="UP000001192">
    <property type="component" value="Plasmid pBPHY01"/>
</dbReference>
<dbReference type="KEGG" id="bph:Bphy_5694"/>
<dbReference type="InterPro" id="IPR018062">
    <property type="entry name" value="HTH_AraC-typ_CS"/>
</dbReference>
<name>B2JUY8_PARP8</name>
<keyword evidence="2" id="KW-0238">DNA-binding</keyword>
<dbReference type="PRINTS" id="PR00032">
    <property type="entry name" value="HTHARAC"/>
</dbReference>
<dbReference type="Gene3D" id="1.10.10.60">
    <property type="entry name" value="Homeodomain-like"/>
    <property type="match status" value="2"/>
</dbReference>
<keyword evidence="6" id="KW-1185">Reference proteome</keyword>
<evidence type="ECO:0000313" key="5">
    <source>
        <dbReference type="EMBL" id="ACC74766.1"/>
    </source>
</evidence>
<gene>
    <name evidence="5" type="ordered locus">Bphy_5694</name>
</gene>
<dbReference type="EMBL" id="CP001045">
    <property type="protein sequence ID" value="ACC74766.1"/>
    <property type="molecule type" value="Genomic_DNA"/>
</dbReference>
<dbReference type="HOGENOM" id="CLU_000445_88_4_4"/>
<evidence type="ECO:0000313" key="6">
    <source>
        <dbReference type="Proteomes" id="UP000001192"/>
    </source>
</evidence>
<geneLocation type="plasmid" evidence="5 6">
    <name>pBPHY01</name>
</geneLocation>
<sequence length="319" mass="35065">MTTTMPDLPAPLADVVSRRPASPIVAEQQWRRMNGPAFDMAARRDNVVVARWTHAGNAPLAVENEGSVADHCIGLNLKCAALTFDHAGRRLVHGRLTAGAAQVTAPGVPTKAVFASSADVLHLFVSQQVLGECYEDLFQHSRDGDIVLDDPELIRDPVLERLGQALAVSQSNDASLGKIFTDSVSLAIVSRVVARHFAGATRRTREAAPLPQWRMNRVIEFVDAHLAEPIGLAEIASSAGLTRMHFAAQFRRATGLRPHEYLLRRRVEHAQHLLVTSKHNVMDVALSCGFRSQAHFTTVFKKFVGETPHRWKEMTNGAR</sequence>
<feature type="domain" description="HTH araC/xylS-type" evidence="4">
    <location>
        <begin position="216"/>
        <end position="314"/>
    </location>
</feature>
<dbReference type="InterPro" id="IPR009057">
    <property type="entry name" value="Homeodomain-like_sf"/>
</dbReference>
<reference evidence="6" key="1">
    <citation type="journal article" date="2014" name="Stand. Genomic Sci.">
        <title>Complete genome sequence of Burkholderia phymatum STM815(T), a broad host range and efficient nitrogen-fixing symbiont of Mimosa species.</title>
        <authorList>
            <person name="Moulin L."/>
            <person name="Klonowska A."/>
            <person name="Caroline B."/>
            <person name="Booth K."/>
            <person name="Vriezen J.A."/>
            <person name="Melkonian R."/>
            <person name="James E.K."/>
            <person name="Young J.P."/>
            <person name="Bena G."/>
            <person name="Hauser L."/>
            <person name="Land M."/>
            <person name="Kyrpides N."/>
            <person name="Bruce D."/>
            <person name="Chain P."/>
            <person name="Copeland A."/>
            <person name="Pitluck S."/>
            <person name="Woyke T."/>
            <person name="Lizotte-Waniewski M."/>
            <person name="Bristow J."/>
            <person name="Riley M."/>
        </authorList>
    </citation>
    <scope>NUCLEOTIDE SEQUENCE [LARGE SCALE GENOMIC DNA]</scope>
    <source>
        <strain evidence="6">DSM 17167 / CIP 108236 / LMG 21445 / STM815</strain>
        <plasmid evidence="6">Plasmid pBPHY01</plasmid>
    </source>
</reference>
<dbReference type="PANTHER" id="PTHR46796:SF14">
    <property type="entry name" value="TRANSCRIPTIONAL REGULATORY PROTEIN"/>
    <property type="match status" value="1"/>
</dbReference>
<evidence type="ECO:0000256" key="2">
    <source>
        <dbReference type="ARBA" id="ARBA00023125"/>
    </source>
</evidence>
<keyword evidence="1" id="KW-0805">Transcription regulation</keyword>
<dbReference type="InterPro" id="IPR050204">
    <property type="entry name" value="AraC_XylS_family_regulators"/>
</dbReference>
<dbReference type="GO" id="GO:0043565">
    <property type="term" value="F:sequence-specific DNA binding"/>
    <property type="evidence" value="ECO:0007669"/>
    <property type="project" value="InterPro"/>
</dbReference>
<evidence type="ECO:0000259" key="4">
    <source>
        <dbReference type="PROSITE" id="PS01124"/>
    </source>
</evidence>
<keyword evidence="3" id="KW-0804">Transcription</keyword>
<dbReference type="SMART" id="SM00342">
    <property type="entry name" value="HTH_ARAC"/>
    <property type="match status" value="1"/>
</dbReference>
<accession>B2JUY8</accession>
<dbReference type="AlphaFoldDB" id="B2JUY8"/>
<dbReference type="GO" id="GO:0003700">
    <property type="term" value="F:DNA-binding transcription factor activity"/>
    <property type="evidence" value="ECO:0007669"/>
    <property type="project" value="InterPro"/>
</dbReference>